<dbReference type="EC" id="2.1.1.77" evidence="8"/>
<dbReference type="NCBIfam" id="TIGR00080">
    <property type="entry name" value="pimt"/>
    <property type="match status" value="1"/>
</dbReference>
<evidence type="ECO:0000256" key="1">
    <source>
        <dbReference type="ARBA" id="ARBA00004496"/>
    </source>
</evidence>
<dbReference type="PROSITE" id="PS01279">
    <property type="entry name" value="PCMT"/>
    <property type="match status" value="1"/>
</dbReference>
<evidence type="ECO:0000256" key="6">
    <source>
        <dbReference type="ARBA" id="ARBA00022691"/>
    </source>
</evidence>
<keyword evidence="4 8" id="KW-0489">Methyltransferase</keyword>
<comment type="catalytic activity">
    <reaction evidence="7">
        <text>[protein]-L-isoaspartate + S-adenosyl-L-methionine = [protein]-L-isoaspartate alpha-methyl ester + S-adenosyl-L-homocysteine</text>
        <dbReference type="Rhea" id="RHEA:12705"/>
        <dbReference type="Rhea" id="RHEA-COMP:12143"/>
        <dbReference type="Rhea" id="RHEA-COMP:12144"/>
        <dbReference type="ChEBI" id="CHEBI:57856"/>
        <dbReference type="ChEBI" id="CHEBI:59789"/>
        <dbReference type="ChEBI" id="CHEBI:90596"/>
        <dbReference type="ChEBI" id="CHEBI:90598"/>
        <dbReference type="EC" id="2.1.1.77"/>
    </reaction>
    <physiologicalReaction direction="left-to-right" evidence="7">
        <dbReference type="Rhea" id="RHEA:12706"/>
    </physiologicalReaction>
</comment>
<accession>A0A0K8TTC3</accession>
<dbReference type="SUPFAM" id="SSF53335">
    <property type="entry name" value="S-adenosyl-L-methionine-dependent methyltransferases"/>
    <property type="match status" value="1"/>
</dbReference>
<dbReference type="Gene3D" id="3.40.50.150">
    <property type="entry name" value="Vaccinia Virus protein VP39"/>
    <property type="match status" value="1"/>
</dbReference>
<proteinExistence type="evidence at transcript level"/>
<evidence type="ECO:0000256" key="7">
    <source>
        <dbReference type="ARBA" id="ARBA00035815"/>
    </source>
</evidence>
<evidence type="ECO:0000256" key="8">
    <source>
        <dbReference type="RuleBase" id="RU003802"/>
    </source>
</evidence>
<evidence type="ECO:0000256" key="5">
    <source>
        <dbReference type="ARBA" id="ARBA00022679"/>
    </source>
</evidence>
<protein>
    <recommendedName>
        <fullName evidence="8">Protein-L-isoaspartate O-methyltransferase</fullName>
        <ecNumber evidence="8">2.1.1.77</ecNumber>
    </recommendedName>
</protein>
<comment type="subcellular location">
    <subcellularLocation>
        <location evidence="1">Cytoplasm</location>
    </subcellularLocation>
</comment>
<dbReference type="GO" id="GO:0032259">
    <property type="term" value="P:methylation"/>
    <property type="evidence" value="ECO:0007669"/>
    <property type="project" value="UniProtKB-KW"/>
</dbReference>
<dbReference type="Pfam" id="PF01135">
    <property type="entry name" value="PCMT"/>
    <property type="match status" value="1"/>
</dbReference>
<evidence type="ECO:0000256" key="3">
    <source>
        <dbReference type="ARBA" id="ARBA00022490"/>
    </source>
</evidence>
<dbReference type="CDD" id="cd02440">
    <property type="entry name" value="AdoMet_MTases"/>
    <property type="match status" value="1"/>
</dbReference>
<dbReference type="EMBL" id="GDAI01000423">
    <property type="protein sequence ID" value="JAI17180.1"/>
    <property type="molecule type" value="mRNA"/>
</dbReference>
<keyword evidence="3" id="KW-0963">Cytoplasm</keyword>
<name>A0A0K8TTC3_TABBR</name>
<dbReference type="InterPro" id="IPR029063">
    <property type="entry name" value="SAM-dependent_MTases_sf"/>
</dbReference>
<evidence type="ECO:0000256" key="2">
    <source>
        <dbReference type="ARBA" id="ARBA00005369"/>
    </source>
</evidence>
<dbReference type="AlphaFoldDB" id="A0A0K8TTC3"/>
<evidence type="ECO:0000256" key="4">
    <source>
        <dbReference type="ARBA" id="ARBA00022603"/>
    </source>
</evidence>
<keyword evidence="6 8" id="KW-0949">S-adenosyl-L-methionine</keyword>
<dbReference type="FunFam" id="3.40.50.150:FF:000027">
    <property type="entry name" value="Protein-L-isoaspartate O-methyltransferase"/>
    <property type="match status" value="1"/>
</dbReference>
<dbReference type="GO" id="GO:0004719">
    <property type="term" value="F:protein-L-isoaspartate (D-aspartate) O-methyltransferase activity"/>
    <property type="evidence" value="ECO:0007669"/>
    <property type="project" value="UniProtKB-UniRule"/>
</dbReference>
<dbReference type="PANTHER" id="PTHR11579:SF0">
    <property type="entry name" value="PROTEIN-L-ISOASPARTATE(D-ASPARTATE) O-METHYLTRANSFERASE"/>
    <property type="match status" value="1"/>
</dbReference>
<evidence type="ECO:0000313" key="9">
    <source>
        <dbReference type="EMBL" id="JAI17180.1"/>
    </source>
</evidence>
<comment type="similarity">
    <text evidence="2 8">Belongs to the methyltransferase superfamily. L-isoaspartyl/D-aspartyl protein methyltransferase family.</text>
</comment>
<dbReference type="InterPro" id="IPR000682">
    <property type="entry name" value="PCMT"/>
</dbReference>
<dbReference type="GO" id="GO:0005737">
    <property type="term" value="C:cytoplasm"/>
    <property type="evidence" value="ECO:0007669"/>
    <property type="project" value="UniProtKB-SubCell"/>
</dbReference>
<sequence length="227" mass="24447">MAWRSVGKDNADLIRQLKDNGVIATEAVAQAMLATDRKFYSPRNPYIDAPQGIGFGVTISAPHMHAYALEILKDHLKPGGRVLDVGSGSGYLTVCFARFMNAAGDNSQGKAIGIEHQPSLVKQSKENINNDDPTLLESGRLVIVEGDGRDGFGEYAPYDAIHVGAASPETPQELINQLKPGGRLISPVGPAGGSQYLEQYDKDDKGNVKNTRLMGVMYVPLTDLYST</sequence>
<keyword evidence="5 8" id="KW-0808">Transferase</keyword>
<organism evidence="9">
    <name type="scientific">Tabanus bromius</name>
    <name type="common">Band-eyed brown horse fly</name>
    <dbReference type="NCBI Taxonomy" id="304241"/>
    <lineage>
        <taxon>Eukaryota</taxon>
        <taxon>Metazoa</taxon>
        <taxon>Ecdysozoa</taxon>
        <taxon>Arthropoda</taxon>
        <taxon>Hexapoda</taxon>
        <taxon>Insecta</taxon>
        <taxon>Pterygota</taxon>
        <taxon>Neoptera</taxon>
        <taxon>Endopterygota</taxon>
        <taxon>Diptera</taxon>
        <taxon>Brachycera</taxon>
        <taxon>Tabanomorpha</taxon>
        <taxon>Tabanoidea</taxon>
        <taxon>Tabanidae</taxon>
        <taxon>Tabanus</taxon>
    </lineage>
</organism>
<dbReference type="PANTHER" id="PTHR11579">
    <property type="entry name" value="PROTEIN-L-ISOASPARTATE O-METHYLTRANSFERASE"/>
    <property type="match status" value="1"/>
</dbReference>
<reference evidence="9" key="1">
    <citation type="journal article" date="2015" name="Insect Biochem. Mol. Biol.">
        <title>An insight into the sialome of the horse fly, Tabanus bromius.</title>
        <authorList>
            <person name="Ribeiro J.M."/>
            <person name="Kazimirova M."/>
            <person name="Takac P."/>
            <person name="Andersen J.F."/>
            <person name="Francischetti I.M."/>
        </authorList>
    </citation>
    <scope>NUCLEOTIDE SEQUENCE</scope>
</reference>